<evidence type="ECO:0000313" key="2">
    <source>
        <dbReference type="EMBL" id="SMF71241.1"/>
    </source>
</evidence>
<protein>
    <recommendedName>
        <fullName evidence="4">Lipoprotein</fullName>
    </recommendedName>
</protein>
<keyword evidence="3" id="KW-1185">Reference proteome</keyword>
<evidence type="ECO:0000256" key="1">
    <source>
        <dbReference type="SAM" id="SignalP"/>
    </source>
</evidence>
<sequence>MLRPRRLFLTAFILLITSCSHIETEPYGIQKEHIAFVPARIGVIACREWPYNARYYKQPITNFSPVEIKEICDALDAFVLKGFEGQPYMRGLSPKVVGTLLQRANQDTLLSEINELWHQQESDCKTCANSVSHYKQSIAPRKEWQQWLGRFSRNVYNTDAILVPMVLYAQKGRSDERGLAIAYRRVGISLLLIDTNNGRLIWAGGRDVQANNRKLDSDTHLNTLALPSWKQVSSRLLVKDIWTEFPGRQNY</sequence>
<reference evidence="3" key="1">
    <citation type="submission" date="2017-04" db="EMBL/GenBank/DDBJ databases">
        <authorList>
            <person name="Varghese N."/>
            <person name="Submissions S."/>
        </authorList>
    </citation>
    <scope>NUCLEOTIDE SEQUENCE [LARGE SCALE GENOMIC DNA]</scope>
    <source>
        <strain evidence="3">RKEM611</strain>
    </source>
</reference>
<feature type="signal peptide" evidence="1">
    <location>
        <begin position="1"/>
        <end position="22"/>
    </location>
</feature>
<evidence type="ECO:0008006" key="4">
    <source>
        <dbReference type="Google" id="ProtNLM"/>
    </source>
</evidence>
<name>A0A1Y6CR89_9BACT</name>
<dbReference type="RefSeq" id="WP_132324241.1">
    <property type="nucleotide sequence ID" value="NZ_FWZT01000026.1"/>
</dbReference>
<dbReference type="OrthoDB" id="5292354at2"/>
<dbReference type="Proteomes" id="UP000192907">
    <property type="component" value="Unassembled WGS sequence"/>
</dbReference>
<dbReference type="EMBL" id="FWZT01000026">
    <property type="protein sequence ID" value="SMF71241.1"/>
    <property type="molecule type" value="Genomic_DNA"/>
</dbReference>
<evidence type="ECO:0000313" key="3">
    <source>
        <dbReference type="Proteomes" id="UP000192907"/>
    </source>
</evidence>
<proteinExistence type="predicted"/>
<feature type="chain" id="PRO_5012689713" description="Lipoprotein" evidence="1">
    <location>
        <begin position="23"/>
        <end position="251"/>
    </location>
</feature>
<accession>A0A1Y6CR89</accession>
<gene>
    <name evidence="2" type="ORF">SAMN06296036_12656</name>
</gene>
<keyword evidence="1" id="KW-0732">Signal</keyword>
<organism evidence="2 3">
    <name type="scientific">Pseudobacteriovorax antillogorgiicola</name>
    <dbReference type="NCBI Taxonomy" id="1513793"/>
    <lineage>
        <taxon>Bacteria</taxon>
        <taxon>Pseudomonadati</taxon>
        <taxon>Bdellovibrionota</taxon>
        <taxon>Oligoflexia</taxon>
        <taxon>Oligoflexales</taxon>
        <taxon>Pseudobacteriovoracaceae</taxon>
        <taxon>Pseudobacteriovorax</taxon>
    </lineage>
</organism>
<dbReference type="AlphaFoldDB" id="A0A1Y6CR89"/>
<dbReference type="PROSITE" id="PS51257">
    <property type="entry name" value="PROKAR_LIPOPROTEIN"/>
    <property type="match status" value="1"/>
</dbReference>
<dbReference type="STRING" id="1513793.SAMN06296036_12656"/>